<organism evidence="1 2">
    <name type="scientific">Armillaria solidipes</name>
    <dbReference type="NCBI Taxonomy" id="1076256"/>
    <lineage>
        <taxon>Eukaryota</taxon>
        <taxon>Fungi</taxon>
        <taxon>Dikarya</taxon>
        <taxon>Basidiomycota</taxon>
        <taxon>Agaricomycotina</taxon>
        <taxon>Agaricomycetes</taxon>
        <taxon>Agaricomycetidae</taxon>
        <taxon>Agaricales</taxon>
        <taxon>Marasmiineae</taxon>
        <taxon>Physalacriaceae</taxon>
        <taxon>Armillaria</taxon>
    </lineage>
</organism>
<dbReference type="EMBL" id="KZ293503">
    <property type="protein sequence ID" value="PBK59527.1"/>
    <property type="molecule type" value="Genomic_DNA"/>
</dbReference>
<accession>A0A2H3B4J2</accession>
<evidence type="ECO:0000313" key="1">
    <source>
        <dbReference type="EMBL" id="PBK59527.1"/>
    </source>
</evidence>
<protein>
    <submittedName>
        <fullName evidence="1">Uncharacterized protein</fullName>
    </submittedName>
</protein>
<name>A0A2H3B4J2_9AGAR</name>
<sequence length="664" mass="74250">MSSNAGAGASPGAAPTDSWSYTCRADIGTLEQRLLSKGKADGQFVFLGTKSLPSIPIAVTDLLNGFLRDPKIYLARTWSIPAPSAFALSELHAGERAFGIEGQKWYLREDVYKDWQDLEMALLRLREFSQSATTGFHPRTRLFSWPEPRRYGYAGGDANHTKLGWRIMNSWAAFILVMAEIAYNSACQPNFWEEVVYQRFGGLDGSGRRGLRPPTIQEWGQSLTGTPGCLFGRAVPSMIRARIPLWIIWGKCLSPGQAERGLESYRPTEREVREAEQWAFAPPPPPPRIAIERGVIIVTAVPKRRVPRHSGKGEFVMLHLAGSNGWLQVAYAVLQGGQNCADSREREFILTGPSRRVMQMATSGARYGPRIRLILSPACTRSTGWKKRNVGRKKAEGERRGQFTENISWIPKPTAWKGSGLDVAVGAPTTNLGINIGLLNVYGEFKCENQTEWRKSLKLCRDAPKVSEALETLSTAFLGRHILRHLKAQHTGRYNITYIWVFDTNALRYVEVMEGRSEDGTPQKVPQVLCQFEASLEMQKLECGHVLQALMDRDFESWTETLSRFKVHKHLLHGFGPEDIDNQHHSVDGQRVGTKSMLRRWHNLFLKLLALARSSPNTGALLARENARVLLMFWAPIRGVGLNPAKSSDDGLLTPAGILPECHQ</sequence>
<reference evidence="2" key="1">
    <citation type="journal article" date="2017" name="Nat. Ecol. Evol.">
        <title>Genome expansion and lineage-specific genetic innovations in the forest pathogenic fungi Armillaria.</title>
        <authorList>
            <person name="Sipos G."/>
            <person name="Prasanna A.N."/>
            <person name="Walter M.C."/>
            <person name="O'Connor E."/>
            <person name="Balint B."/>
            <person name="Krizsan K."/>
            <person name="Kiss B."/>
            <person name="Hess J."/>
            <person name="Varga T."/>
            <person name="Slot J."/>
            <person name="Riley R."/>
            <person name="Boka B."/>
            <person name="Rigling D."/>
            <person name="Barry K."/>
            <person name="Lee J."/>
            <person name="Mihaltcheva S."/>
            <person name="LaButti K."/>
            <person name="Lipzen A."/>
            <person name="Waldron R."/>
            <person name="Moloney N.M."/>
            <person name="Sperisen C."/>
            <person name="Kredics L."/>
            <person name="Vagvoelgyi C."/>
            <person name="Patrignani A."/>
            <person name="Fitzpatrick D."/>
            <person name="Nagy I."/>
            <person name="Doyle S."/>
            <person name="Anderson J.B."/>
            <person name="Grigoriev I.V."/>
            <person name="Gueldener U."/>
            <person name="Muensterkoetter M."/>
            <person name="Nagy L.G."/>
        </authorList>
    </citation>
    <scope>NUCLEOTIDE SEQUENCE [LARGE SCALE GENOMIC DNA]</scope>
    <source>
        <strain evidence="2">28-4</strain>
    </source>
</reference>
<dbReference type="AlphaFoldDB" id="A0A2H3B4J2"/>
<proteinExistence type="predicted"/>
<evidence type="ECO:0000313" key="2">
    <source>
        <dbReference type="Proteomes" id="UP000218334"/>
    </source>
</evidence>
<keyword evidence="2" id="KW-1185">Reference proteome</keyword>
<dbReference type="Proteomes" id="UP000218334">
    <property type="component" value="Unassembled WGS sequence"/>
</dbReference>
<gene>
    <name evidence="1" type="ORF">ARMSODRAFT_983011</name>
</gene>